<dbReference type="InterPro" id="IPR004843">
    <property type="entry name" value="Calcineurin-like_PHP"/>
</dbReference>
<dbReference type="EMBL" id="JAUHHV010000001">
    <property type="protein sequence ID" value="KAK1437700.1"/>
    <property type="molecule type" value="Genomic_DNA"/>
</dbReference>
<evidence type="ECO:0000259" key="1">
    <source>
        <dbReference type="Pfam" id="PF00149"/>
    </source>
</evidence>
<dbReference type="GO" id="GO:0016787">
    <property type="term" value="F:hydrolase activity"/>
    <property type="evidence" value="ECO:0007669"/>
    <property type="project" value="InterPro"/>
</dbReference>
<sequence>MFCAFMLYECSPLAFQSQLLQDEDYGSNEYNQFQHGSLNTTKQLIEYLKNIDVVFHIGDISYANGYLSHWDQFTSQIKPIASSVPYMISSDNHERARDLFIRTMIQEESVVLWLKLCFTFLHRTKRRCVRYSVDYGHAKNYERTCPMYQSKSMNNESKEVQVLQSLLPLTHHGVYLEIRLWVSKTNCI</sequence>
<comment type="caution">
    <text evidence="2">The sequence shown here is derived from an EMBL/GenBank/DDBJ whole genome shotgun (WGS) entry which is preliminary data.</text>
</comment>
<gene>
    <name evidence="2" type="ORF">QVD17_03496</name>
</gene>
<feature type="domain" description="Calcineurin-like phosphoesterase" evidence="1">
    <location>
        <begin position="35"/>
        <end position="169"/>
    </location>
</feature>
<evidence type="ECO:0000313" key="2">
    <source>
        <dbReference type="EMBL" id="KAK1437700.1"/>
    </source>
</evidence>
<evidence type="ECO:0000313" key="3">
    <source>
        <dbReference type="Proteomes" id="UP001229421"/>
    </source>
</evidence>
<reference evidence="2" key="1">
    <citation type="journal article" date="2023" name="bioRxiv">
        <title>Improved chromosome-level genome assembly for marigold (Tagetes erecta).</title>
        <authorList>
            <person name="Jiang F."/>
            <person name="Yuan L."/>
            <person name="Wang S."/>
            <person name="Wang H."/>
            <person name="Xu D."/>
            <person name="Wang A."/>
            <person name="Fan W."/>
        </authorList>
    </citation>
    <scope>NUCLEOTIDE SEQUENCE</scope>
    <source>
        <strain evidence="2">WSJ</strain>
        <tissue evidence="2">Leaf</tissue>
    </source>
</reference>
<dbReference type="PANTHER" id="PTHR45778:SF45">
    <property type="entry name" value="PURPLE ACID PHOSPHATASE"/>
    <property type="match status" value="1"/>
</dbReference>
<dbReference type="Proteomes" id="UP001229421">
    <property type="component" value="Unassembled WGS sequence"/>
</dbReference>
<dbReference type="SUPFAM" id="SSF56300">
    <property type="entry name" value="Metallo-dependent phosphatases"/>
    <property type="match status" value="1"/>
</dbReference>
<accession>A0AAD8P3F0</accession>
<dbReference type="PANTHER" id="PTHR45778">
    <property type="entry name" value="PURPLE ACID PHOSPHATASE-RELATED"/>
    <property type="match status" value="1"/>
</dbReference>
<organism evidence="2 3">
    <name type="scientific">Tagetes erecta</name>
    <name type="common">African marigold</name>
    <dbReference type="NCBI Taxonomy" id="13708"/>
    <lineage>
        <taxon>Eukaryota</taxon>
        <taxon>Viridiplantae</taxon>
        <taxon>Streptophyta</taxon>
        <taxon>Embryophyta</taxon>
        <taxon>Tracheophyta</taxon>
        <taxon>Spermatophyta</taxon>
        <taxon>Magnoliopsida</taxon>
        <taxon>eudicotyledons</taxon>
        <taxon>Gunneridae</taxon>
        <taxon>Pentapetalae</taxon>
        <taxon>asterids</taxon>
        <taxon>campanulids</taxon>
        <taxon>Asterales</taxon>
        <taxon>Asteraceae</taxon>
        <taxon>Asteroideae</taxon>
        <taxon>Heliantheae alliance</taxon>
        <taxon>Tageteae</taxon>
        <taxon>Tagetes</taxon>
    </lineage>
</organism>
<dbReference type="InterPro" id="IPR029052">
    <property type="entry name" value="Metallo-depent_PP-like"/>
</dbReference>
<name>A0AAD8P3F0_TARER</name>
<keyword evidence="3" id="KW-1185">Reference proteome</keyword>
<dbReference type="Gene3D" id="3.60.21.10">
    <property type="match status" value="1"/>
</dbReference>
<proteinExistence type="predicted"/>
<dbReference type="Pfam" id="PF00149">
    <property type="entry name" value="Metallophos"/>
    <property type="match status" value="1"/>
</dbReference>
<protein>
    <recommendedName>
        <fullName evidence="1">Calcineurin-like phosphoesterase domain-containing protein</fullName>
    </recommendedName>
</protein>
<dbReference type="AlphaFoldDB" id="A0AAD8P3F0"/>